<dbReference type="InterPro" id="IPR023578">
    <property type="entry name" value="Ras_GEF_dom_sf"/>
</dbReference>
<dbReference type="Proteomes" id="UP000051952">
    <property type="component" value="Unassembled WGS sequence"/>
</dbReference>
<dbReference type="SUPFAM" id="SSF48366">
    <property type="entry name" value="Ras GEF"/>
    <property type="match status" value="1"/>
</dbReference>
<dbReference type="AlphaFoldDB" id="A0A0S4IQI6"/>
<dbReference type="EMBL" id="CYKH01000248">
    <property type="protein sequence ID" value="CUF14718.1"/>
    <property type="molecule type" value="Genomic_DNA"/>
</dbReference>
<dbReference type="InterPro" id="IPR008937">
    <property type="entry name" value="Ras-like_GEF"/>
</dbReference>
<dbReference type="Pfam" id="PF00618">
    <property type="entry name" value="RasGEF_N"/>
    <property type="match status" value="1"/>
</dbReference>
<dbReference type="Gene3D" id="1.10.840.10">
    <property type="entry name" value="Ras guanine-nucleotide exchange factors catalytic domain"/>
    <property type="match status" value="1"/>
</dbReference>
<dbReference type="OrthoDB" id="10254377at2759"/>
<dbReference type="PANTHER" id="PTHR23113:SF99">
    <property type="entry name" value="RASGEF DOMAIN-CONTAINING PROTEIN"/>
    <property type="match status" value="1"/>
</dbReference>
<dbReference type="SMART" id="SM00147">
    <property type="entry name" value="RasGEF"/>
    <property type="match status" value="1"/>
</dbReference>
<proteinExistence type="predicted"/>
<dbReference type="GO" id="GO:0005085">
    <property type="term" value="F:guanyl-nucleotide exchange factor activity"/>
    <property type="evidence" value="ECO:0007669"/>
    <property type="project" value="UniProtKB-KW"/>
</dbReference>
<dbReference type="GO" id="GO:0007264">
    <property type="term" value="P:small GTPase-mediated signal transduction"/>
    <property type="evidence" value="ECO:0007669"/>
    <property type="project" value="InterPro"/>
</dbReference>
<keyword evidence="1 2" id="KW-0344">Guanine-nucleotide releasing factor</keyword>
<dbReference type="Pfam" id="PF00617">
    <property type="entry name" value="RasGEF"/>
    <property type="match status" value="1"/>
</dbReference>
<dbReference type="InterPro" id="IPR001895">
    <property type="entry name" value="RASGEF_cat_dom"/>
</dbReference>
<dbReference type="InterPro" id="IPR000651">
    <property type="entry name" value="Ras-like_Gua-exchang_fac_N"/>
</dbReference>
<reference evidence="6" key="1">
    <citation type="submission" date="2015-09" db="EMBL/GenBank/DDBJ databases">
        <authorList>
            <consortium name="Pathogen Informatics"/>
        </authorList>
    </citation>
    <scope>NUCLEOTIDE SEQUENCE [LARGE SCALE GENOMIC DNA]</scope>
    <source>
        <strain evidence="6">Lake Konstanz</strain>
    </source>
</reference>
<dbReference type="Gene3D" id="1.20.870.10">
    <property type="entry name" value="Son of sevenless (SoS) protein Chain: S domain 1"/>
    <property type="match status" value="1"/>
</dbReference>
<feature type="domain" description="Ras-GEF" evidence="3">
    <location>
        <begin position="302"/>
        <end position="531"/>
    </location>
</feature>
<gene>
    <name evidence="5" type="ORF">BSAL_59610</name>
</gene>
<name>A0A0S4IQI6_BODSA</name>
<evidence type="ECO:0000313" key="6">
    <source>
        <dbReference type="Proteomes" id="UP000051952"/>
    </source>
</evidence>
<dbReference type="PROSITE" id="PS50009">
    <property type="entry name" value="RASGEF_CAT"/>
    <property type="match status" value="1"/>
</dbReference>
<sequence length="531" mass="61097">MTSLQPPGMMRLFVRIEGVTPFALILQDNLLPEHYDEIAISHYKERQSRNAPDLILIRRILFRNKDQLLDFRKKRTAAQKKQLQLSAPVPAANTTLLPGQVTSSFAGVEMVNVYDSTKQADRIRQELVVTDTTANAPLCETELVFMNVSFHRLLLLILDPTVSPFIEHVFLDTYRQFATPREVLERCIERYDVPPIAAVREPQRSPLDADYYRELQVKIRLRVFQFLEHWIEQYYFDFADDATFARLKKWTAQKIDTEGAPPKILQLMKRGDRTALKLRKPLLMPGVPKRGMTPTSILAEYSPSEIASQLTLLVQHIHSSIYPIELVGRKWAGPEAVEVPNFVAYRDFFTKVSNWAAYAVVAERNSVRRTQNLTALLTLCEELIRVNNWDMVVAVYGGMTEPPVARLKETWSSLPMEIQPLAAKLDELLSTKGSWKNLKEAIRNSAKPHFPCIAAFFRELAAIEEQPISKDGMVHFYRCIQQHQLIRFLLEGRNAQLDMWLASPEVQGAFSFWKLVDERVLMGWSMEVEPR</sequence>
<accession>A0A0S4IQI6</accession>
<protein>
    <submittedName>
        <fullName evidence="5">Ras-associated guanine nucleotide exchange factor, putative</fullName>
    </submittedName>
</protein>
<organism evidence="5 6">
    <name type="scientific">Bodo saltans</name>
    <name type="common">Flagellated protozoan</name>
    <dbReference type="NCBI Taxonomy" id="75058"/>
    <lineage>
        <taxon>Eukaryota</taxon>
        <taxon>Discoba</taxon>
        <taxon>Euglenozoa</taxon>
        <taxon>Kinetoplastea</taxon>
        <taxon>Metakinetoplastina</taxon>
        <taxon>Eubodonida</taxon>
        <taxon>Bodonidae</taxon>
        <taxon>Bodo</taxon>
    </lineage>
</organism>
<evidence type="ECO:0000256" key="1">
    <source>
        <dbReference type="ARBA" id="ARBA00022658"/>
    </source>
</evidence>
<keyword evidence="6" id="KW-1185">Reference proteome</keyword>
<evidence type="ECO:0000256" key="2">
    <source>
        <dbReference type="PROSITE-ProRule" id="PRU00168"/>
    </source>
</evidence>
<feature type="domain" description="N-terminal Ras-GEF" evidence="4">
    <location>
        <begin position="141"/>
        <end position="275"/>
    </location>
</feature>
<dbReference type="OMA" id="YRQFATP"/>
<evidence type="ECO:0000259" key="4">
    <source>
        <dbReference type="PROSITE" id="PS50212"/>
    </source>
</evidence>
<dbReference type="PROSITE" id="PS50212">
    <property type="entry name" value="RASGEF_NTER"/>
    <property type="match status" value="1"/>
</dbReference>
<dbReference type="PANTHER" id="PTHR23113">
    <property type="entry name" value="GUANINE NUCLEOTIDE EXCHANGE FACTOR"/>
    <property type="match status" value="1"/>
</dbReference>
<dbReference type="InterPro" id="IPR036964">
    <property type="entry name" value="RASGEF_cat_dom_sf"/>
</dbReference>
<evidence type="ECO:0000313" key="5">
    <source>
        <dbReference type="EMBL" id="CUF14718.1"/>
    </source>
</evidence>
<dbReference type="CDD" id="cd06224">
    <property type="entry name" value="REM"/>
    <property type="match status" value="1"/>
</dbReference>
<dbReference type="VEuPathDB" id="TriTrypDB:BSAL_59610"/>
<evidence type="ECO:0000259" key="3">
    <source>
        <dbReference type="PROSITE" id="PS50009"/>
    </source>
</evidence>